<comment type="caution">
    <text evidence="1">The sequence shown here is derived from an EMBL/GenBank/DDBJ whole genome shotgun (WGS) entry which is preliminary data.</text>
</comment>
<sequence>MLHTIDDLIKQYVVESKDTPLVGYPRERLTDYEEHTAGNIDEYMNAGAARLQELGLQPANPELEEAPVAAILAPSSFDYVVTLLSLSRIGYAVFCLSTRLTVPAYSQLLEQAGCQIVVTVDQYASTVAQIQQERKLTSLQLLHSTDYRNKQSGPYVRSTYDPTKESKKRALIIHSSGSTGNPKPIYLTHAACLANFPKHLNMRAFTTSPLFHSHGLYELFRSIYSKKIIYLCNYSLPLTRQGLLATLQHLKPDLFHCVPYVLKLLCESEEAIQELSNCELVLYAGSGCPEDVGDRLVERGVNLAGNYGATETGRLMTSFREPGDRDWNYLRFQPGISEHVLMDKIDENLYECVALESLPSICATNSDDPPNSFRTRDLFTPHPNRAGLWKYATRLDDRLTLVNGEKVLPLPIEGRIRQELLVQEAAVFGAGRTVPGVLIFRAQEGESMTDEEYLAAVWSAVQAANVRAETFSRIPKDLVVILPRGSSYPRTDKGTFIRAKVYDKFKDQIDRAYEQFENSTASSSLLLDLPELEEWLLERFRDELHVELALDSDFFQAGIDSLQCTRMWSLIKRELDLGGRQSDLSRNVLYESGNMVELAQHLYSMRTAEGKQPKDELSLMGDMIAKYSQFQPHQPGKATMEGDVVLLTGATGTLGGHLLAQLAGHANVSRIWALTRAVTDDEASARVFASLETHGLHLDATERSKVVPFAGSLSLADLGLEGARSSRLKESLSVVIHSAWAVNFNLGVKSFEDQHIRGTHNLIQLCLSTNTPQPARFFFCSSVSAAGNTPLGQTVREAPVEDLKYAQSTGYGRSKVVTEHIVRNAMLATSIHARVLRLGQLSGDSVRGNWNTTEAIPLMIQSALTTGALPTINEEYSWLPMDYAARIVLELAGITQALPANRSQDTDLVYNVQNPNTFHWTTDLLPALDRCGLSFDQVTPLEWVKRLRKSDQNPERNPPVKLTGFFADRYGNSTNDKQMRSAARYETAETAKDSPTMRCIPDLLEEGLIDKYVRYWKTQWTDGV</sequence>
<keyword evidence="2" id="KW-1185">Reference proteome</keyword>
<evidence type="ECO:0000313" key="1">
    <source>
        <dbReference type="EMBL" id="KAK8201366.1"/>
    </source>
</evidence>
<name>A0ACC3S890_9PEZI</name>
<gene>
    <name evidence="1" type="ORF">M8818_005877</name>
</gene>
<organism evidence="1 2">
    <name type="scientific">Zalaria obscura</name>
    <dbReference type="NCBI Taxonomy" id="2024903"/>
    <lineage>
        <taxon>Eukaryota</taxon>
        <taxon>Fungi</taxon>
        <taxon>Dikarya</taxon>
        <taxon>Ascomycota</taxon>
        <taxon>Pezizomycotina</taxon>
        <taxon>Dothideomycetes</taxon>
        <taxon>Dothideomycetidae</taxon>
        <taxon>Dothideales</taxon>
        <taxon>Zalariaceae</taxon>
        <taxon>Zalaria</taxon>
    </lineage>
</organism>
<proteinExistence type="predicted"/>
<reference evidence="1" key="1">
    <citation type="submission" date="2024-02" db="EMBL/GenBank/DDBJ databases">
        <title>Metagenome Assembled Genome of Zalaria obscura JY119.</title>
        <authorList>
            <person name="Vighnesh L."/>
            <person name="Jagadeeshwari U."/>
            <person name="Venkata Ramana C."/>
            <person name="Sasikala C."/>
        </authorList>
    </citation>
    <scope>NUCLEOTIDE SEQUENCE</scope>
    <source>
        <strain evidence="1">JY119</strain>
    </source>
</reference>
<dbReference type="Proteomes" id="UP001320706">
    <property type="component" value="Unassembled WGS sequence"/>
</dbReference>
<dbReference type="EMBL" id="JAMKPW020000036">
    <property type="protein sequence ID" value="KAK8201366.1"/>
    <property type="molecule type" value="Genomic_DNA"/>
</dbReference>
<evidence type="ECO:0000313" key="2">
    <source>
        <dbReference type="Proteomes" id="UP001320706"/>
    </source>
</evidence>
<protein>
    <submittedName>
        <fullName evidence="1">Uncharacterized protein</fullName>
    </submittedName>
</protein>
<accession>A0ACC3S890</accession>